<reference evidence="2" key="1">
    <citation type="journal article" date="2023" name="Insect Mol. Biol.">
        <title>Genome sequencing provides insights into the evolution of gene families encoding plant cell wall-degrading enzymes in longhorned beetles.</title>
        <authorList>
            <person name="Shin N.R."/>
            <person name="Okamura Y."/>
            <person name="Kirsch R."/>
            <person name="Pauchet Y."/>
        </authorList>
    </citation>
    <scope>NUCLEOTIDE SEQUENCE</scope>
    <source>
        <strain evidence="2">RBIC_L_NR</strain>
    </source>
</reference>
<feature type="compositionally biased region" description="Basic and acidic residues" evidence="1">
    <location>
        <begin position="93"/>
        <end position="102"/>
    </location>
</feature>
<accession>A0AAV8ZKD9</accession>
<feature type="compositionally biased region" description="Polar residues" evidence="1">
    <location>
        <begin position="20"/>
        <end position="29"/>
    </location>
</feature>
<proteinExistence type="predicted"/>
<dbReference type="EMBL" id="JANEYF010001415">
    <property type="protein sequence ID" value="KAJ8964218.1"/>
    <property type="molecule type" value="Genomic_DNA"/>
</dbReference>
<organism evidence="2 3">
    <name type="scientific">Rhamnusium bicolor</name>
    <dbReference type="NCBI Taxonomy" id="1586634"/>
    <lineage>
        <taxon>Eukaryota</taxon>
        <taxon>Metazoa</taxon>
        <taxon>Ecdysozoa</taxon>
        <taxon>Arthropoda</taxon>
        <taxon>Hexapoda</taxon>
        <taxon>Insecta</taxon>
        <taxon>Pterygota</taxon>
        <taxon>Neoptera</taxon>
        <taxon>Endopterygota</taxon>
        <taxon>Coleoptera</taxon>
        <taxon>Polyphaga</taxon>
        <taxon>Cucujiformia</taxon>
        <taxon>Chrysomeloidea</taxon>
        <taxon>Cerambycidae</taxon>
        <taxon>Lepturinae</taxon>
        <taxon>Rhagiini</taxon>
        <taxon>Rhamnusium</taxon>
    </lineage>
</organism>
<feature type="region of interest" description="Disordered" evidence="1">
    <location>
        <begin position="60"/>
        <end position="126"/>
    </location>
</feature>
<feature type="region of interest" description="Disordered" evidence="1">
    <location>
        <begin position="16"/>
        <end position="40"/>
    </location>
</feature>
<name>A0AAV8ZKD9_9CUCU</name>
<gene>
    <name evidence="2" type="ORF">NQ314_005047</name>
</gene>
<protein>
    <submittedName>
        <fullName evidence="2">Uncharacterized protein</fullName>
    </submittedName>
</protein>
<evidence type="ECO:0000313" key="2">
    <source>
        <dbReference type="EMBL" id="KAJ8964218.1"/>
    </source>
</evidence>
<dbReference type="Proteomes" id="UP001162156">
    <property type="component" value="Unassembled WGS sequence"/>
</dbReference>
<dbReference type="AlphaFoldDB" id="A0AAV8ZKD9"/>
<evidence type="ECO:0000256" key="1">
    <source>
        <dbReference type="SAM" id="MobiDB-lite"/>
    </source>
</evidence>
<evidence type="ECO:0000313" key="3">
    <source>
        <dbReference type="Proteomes" id="UP001162156"/>
    </source>
</evidence>
<comment type="caution">
    <text evidence="2">The sequence shown here is derived from an EMBL/GenBank/DDBJ whole genome shotgun (WGS) entry which is preliminary data.</text>
</comment>
<keyword evidence="3" id="KW-1185">Reference proteome</keyword>
<feature type="compositionally biased region" description="Polar residues" evidence="1">
    <location>
        <begin position="103"/>
        <end position="116"/>
    </location>
</feature>
<sequence>MVLNEDDLKENLNLCDRTSESQSVQNDTSSSKKEDCQINGNRGIENTIKVDTTRISITNQTSKDKNVENQAAIQQKPVLRNTDVNKTKPKKQRNSDITDKSSRNQSYALSKSQSEGNPFHHKQRGRIIKIDRPNIRGKIQSMMCHIVCLFLLYIE</sequence>